<dbReference type="PANTHER" id="PTHR19211:SF100">
    <property type="entry name" value="RIBOSOME PROTECTION PROTEIN VMLR"/>
    <property type="match status" value="1"/>
</dbReference>
<dbReference type="AlphaFoldDB" id="A0A6A8LV25"/>
<dbReference type="Pfam" id="PF00005">
    <property type="entry name" value="ABC_tran"/>
    <property type="match status" value="1"/>
</dbReference>
<feature type="domain" description="ABC transporter" evidence="2">
    <location>
        <begin position="62"/>
        <end position="90"/>
    </location>
</feature>
<dbReference type="InterPro" id="IPR003439">
    <property type="entry name" value="ABC_transporter-like_ATP-bd"/>
</dbReference>
<name>A0A6A8LV25_9LACO</name>
<dbReference type="Gene3D" id="3.40.50.300">
    <property type="entry name" value="P-loop containing nucleotide triphosphate hydrolases"/>
    <property type="match status" value="1"/>
</dbReference>
<protein>
    <submittedName>
        <fullName evidence="3">ATP-binding cassette domain-containing protein</fullName>
    </submittedName>
</protein>
<dbReference type="GO" id="GO:0016887">
    <property type="term" value="F:ATP hydrolysis activity"/>
    <property type="evidence" value="ECO:0007669"/>
    <property type="project" value="InterPro"/>
</dbReference>
<evidence type="ECO:0000313" key="3">
    <source>
        <dbReference type="EMBL" id="MSE06822.1"/>
    </source>
</evidence>
<reference evidence="3 4" key="1">
    <citation type="submission" date="2019-11" db="EMBL/GenBank/DDBJ databases">
        <title>Draft Genome Sequence of Plant Growth-Promoting Rhizosphere-Associated Bacteria.</title>
        <authorList>
            <person name="Vasilyev I.Y."/>
            <person name="Radchenko V."/>
            <person name="Ilnitskaya E.V."/>
        </authorList>
    </citation>
    <scope>NUCLEOTIDE SEQUENCE [LARGE SCALE GENOMIC DNA]</scope>
    <source>
        <strain evidence="3 4">VRA_1sq_f</strain>
    </source>
</reference>
<feature type="non-terminal residue" evidence="3">
    <location>
        <position position="90"/>
    </location>
</feature>
<feature type="non-terminal residue" evidence="3">
    <location>
        <position position="1"/>
    </location>
</feature>
<dbReference type="Proteomes" id="UP000437575">
    <property type="component" value="Unassembled WGS sequence"/>
</dbReference>
<keyword evidence="1" id="KW-0677">Repeat</keyword>
<comment type="caution">
    <text evidence="3">The sequence shown here is derived from an EMBL/GenBank/DDBJ whole genome shotgun (WGS) entry which is preliminary data.</text>
</comment>
<gene>
    <name evidence="3" type="ORF">GKC34_14165</name>
</gene>
<dbReference type="EMBL" id="WKKZ01001391">
    <property type="protein sequence ID" value="MSE06822.1"/>
    <property type="molecule type" value="Genomic_DNA"/>
</dbReference>
<evidence type="ECO:0000256" key="1">
    <source>
        <dbReference type="ARBA" id="ARBA00022737"/>
    </source>
</evidence>
<dbReference type="GO" id="GO:0005524">
    <property type="term" value="F:ATP binding"/>
    <property type="evidence" value="ECO:0007669"/>
    <property type="project" value="UniProtKB-KW"/>
</dbReference>
<keyword evidence="3" id="KW-0067">ATP-binding</keyword>
<keyword evidence="3" id="KW-0547">Nucleotide-binding</keyword>
<dbReference type="SUPFAM" id="SSF52540">
    <property type="entry name" value="P-loop containing nucleoside triphosphate hydrolases"/>
    <property type="match status" value="1"/>
</dbReference>
<dbReference type="InterPro" id="IPR027417">
    <property type="entry name" value="P-loop_NTPase"/>
</dbReference>
<evidence type="ECO:0000313" key="4">
    <source>
        <dbReference type="Proteomes" id="UP000437575"/>
    </source>
</evidence>
<organism evidence="3 4">
    <name type="scientific">Ligilactobacillus salivarius</name>
    <dbReference type="NCBI Taxonomy" id="1624"/>
    <lineage>
        <taxon>Bacteria</taxon>
        <taxon>Bacillati</taxon>
        <taxon>Bacillota</taxon>
        <taxon>Bacilli</taxon>
        <taxon>Lactobacillales</taxon>
        <taxon>Lactobacillaceae</taxon>
        <taxon>Ligilactobacillus</taxon>
    </lineage>
</organism>
<dbReference type="InterPro" id="IPR050611">
    <property type="entry name" value="ABCF"/>
</dbReference>
<proteinExistence type="predicted"/>
<accession>A0A6A8LV25</accession>
<sequence>KRTDAQIKSKQKRLEKELEKAKAEPVEAEYEVRFSIEHRKKAGKRFLEVSDVTKSYEGRTLFKNVNFTVMHGEKIAITGPNGSGKTTLLK</sequence>
<evidence type="ECO:0000259" key="2">
    <source>
        <dbReference type="Pfam" id="PF00005"/>
    </source>
</evidence>
<dbReference type="PANTHER" id="PTHR19211">
    <property type="entry name" value="ATP-BINDING TRANSPORT PROTEIN-RELATED"/>
    <property type="match status" value="1"/>
</dbReference>